<proteinExistence type="predicted"/>
<dbReference type="AlphaFoldDB" id="A0A2K2F7U4"/>
<dbReference type="RefSeq" id="WP_103083162.1">
    <property type="nucleotide sequence ID" value="NZ_CP021850.1"/>
</dbReference>
<comment type="caution">
    <text evidence="1">The sequence shown here is derived from an EMBL/GenBank/DDBJ whole genome shotgun (WGS) entry which is preliminary data.</text>
</comment>
<sequence>MKLFDVIPGNLFSILVSKNKALYAETLFVIRKAFKQEMTIRKEDLVSMLIFNLDEAILELDMEAEQDEFQDDGAVKSGQSLSAKAHHLIRRLVETGWIEVEYQVDSFEENITLPDYSVKLLNLLYSFTDENVREYNSYVYSTYSALRTADAERDDFMLNALITAYDNTIKLVDELKTLHNNIRRYHQALNEYATANDILRGHFDQYKELIVDRIYHPLKTLDSVPRFKMPILKILGDWLSDLSVRQKMAAQAVQRGKYANADEAMENIIVMMGEMSDIYENIDGMLEEIDRKNNAYTRASIEKMQYLLNTDRSIKGKLVDILSSGDKQIDKLIDRMSDSIDIFRQGFIDEKSLYTKRNANARKEGTPLPLKETVIDDKELESIIKKMNRLYNHQQVLAFVDRLMAGRHIINSSDIKLENDDDFILLILAALKTGEKGLPYKVEFGRGTMDCCGYKIPEMRFMRFIRKGNI</sequence>
<keyword evidence="2" id="KW-1185">Reference proteome</keyword>
<accession>A0A2K2F7U4</accession>
<dbReference type="Proteomes" id="UP000236151">
    <property type="component" value="Unassembled WGS sequence"/>
</dbReference>
<dbReference type="OrthoDB" id="9807828at2"/>
<dbReference type="EMBL" id="NIOJ01000087">
    <property type="protein sequence ID" value="PNT94840.1"/>
    <property type="molecule type" value="Genomic_DNA"/>
</dbReference>
<dbReference type="InterPro" id="IPR043773">
    <property type="entry name" value="JetA"/>
</dbReference>
<organism evidence="1 2">
    <name type="scientific">Clostridium thermosuccinogenes</name>
    <dbReference type="NCBI Taxonomy" id="84032"/>
    <lineage>
        <taxon>Bacteria</taxon>
        <taxon>Bacillati</taxon>
        <taxon>Bacillota</taxon>
        <taxon>Clostridia</taxon>
        <taxon>Eubacteriales</taxon>
        <taxon>Clostridiaceae</taxon>
        <taxon>Clostridium</taxon>
    </lineage>
</organism>
<evidence type="ECO:0000313" key="1">
    <source>
        <dbReference type="EMBL" id="PNT94840.1"/>
    </source>
</evidence>
<name>A0A2K2F7U4_9CLOT</name>
<reference evidence="2" key="1">
    <citation type="submission" date="2017-06" db="EMBL/GenBank/DDBJ databases">
        <title>Investigating the central metabolism of Clostridium thermosuccinogenes.</title>
        <authorList>
            <person name="Koendjbiharie J.G."/>
            <person name="Van Kranenburg R."/>
            <person name="Vriesendorp B."/>
        </authorList>
    </citation>
    <scope>NUCLEOTIDE SEQUENCE [LARGE SCALE GENOMIC DNA]</scope>
    <source>
        <strain evidence="2">DSM 5806</strain>
    </source>
</reference>
<evidence type="ECO:0000313" key="2">
    <source>
        <dbReference type="Proteomes" id="UP000236151"/>
    </source>
</evidence>
<dbReference type="KEGG" id="cthd:CDO33_01670"/>
<gene>
    <name evidence="1" type="ORF">CDQ84_18210</name>
</gene>
<dbReference type="Pfam" id="PF18982">
    <property type="entry name" value="JetA"/>
    <property type="match status" value="1"/>
</dbReference>
<protein>
    <submittedName>
        <fullName evidence="1">Uncharacterized protein</fullName>
    </submittedName>
</protein>